<dbReference type="Gene3D" id="3.30.1330.100">
    <property type="entry name" value="CofE-like"/>
    <property type="match status" value="1"/>
</dbReference>
<keyword evidence="4" id="KW-0460">Magnesium</keyword>
<evidence type="ECO:0000259" key="8">
    <source>
        <dbReference type="Pfam" id="PF01996"/>
    </source>
</evidence>
<dbReference type="NCBIfam" id="TIGR01916">
    <property type="entry name" value="F420_cofE"/>
    <property type="match status" value="1"/>
</dbReference>
<reference evidence="9" key="1">
    <citation type="submission" date="2018-06" db="EMBL/GenBank/DDBJ databases">
        <authorList>
            <person name="Zhirakovskaya E."/>
        </authorList>
    </citation>
    <scope>NUCLEOTIDE SEQUENCE</scope>
</reference>
<proteinExistence type="predicted"/>
<dbReference type="InterPro" id="IPR002847">
    <property type="entry name" value="F420-0_gamma-glut_ligase-dom"/>
</dbReference>
<keyword evidence="7" id="KW-0464">Manganese</keyword>
<protein>
    <submittedName>
        <fullName evidence="9">Coenzyme F420-0:L-glutamate ligase @ F420-1:L-glutamate ligase</fullName>
        <ecNumber evidence="9">6.3.2.31</ecNumber>
        <ecNumber evidence="9">6.3.2.34</ecNumber>
    </submittedName>
</protein>
<keyword evidence="3" id="KW-0547">Nucleotide-binding</keyword>
<dbReference type="InterPro" id="IPR008225">
    <property type="entry name" value="F420-0_g-glutamyl_ligase"/>
</dbReference>
<dbReference type="EC" id="6.3.2.31" evidence="9"/>
<dbReference type="AlphaFoldDB" id="A0A3B0UID7"/>
<dbReference type="EC" id="6.3.2.34" evidence="9"/>
<evidence type="ECO:0000256" key="6">
    <source>
        <dbReference type="ARBA" id="ARBA00023134"/>
    </source>
</evidence>
<keyword evidence="6" id="KW-0342">GTP-binding</keyword>
<dbReference type="GO" id="GO:0046872">
    <property type="term" value="F:metal ion binding"/>
    <property type="evidence" value="ECO:0007669"/>
    <property type="project" value="UniProtKB-KW"/>
</dbReference>
<accession>A0A3B0UID7</accession>
<evidence type="ECO:0000256" key="3">
    <source>
        <dbReference type="ARBA" id="ARBA00022741"/>
    </source>
</evidence>
<sequence length="256" mass="27511">MTILDLRLTAVPDIPHVQSGDDLAGLILDALQAANISLLDGDILAIAQKIVSKAEGRLVRLTDVQPRERAFEVAAQTEKDPRIVELILQESDEISRLRPGVLIVRHRLGFTSANAGIDRSNVAQSDEDGTVLLLPIDPDRSAAQLREAIQTRLGVNLGVVITDSHGRPFRMGTVGVAIGVAGLPALWDRRGEPDLYGHELQHTDIGVADEIAAAAGLLMGQAAEGMPVVLLRGLRLPVVDGKATDLVRAKEMDLYR</sequence>
<dbReference type="PANTHER" id="PTHR47917:SF1">
    <property type="entry name" value="COENZYME F420:L-GLUTAMATE LIGASE"/>
    <property type="match status" value="1"/>
</dbReference>
<dbReference type="PANTHER" id="PTHR47917">
    <property type="match status" value="1"/>
</dbReference>
<dbReference type="Pfam" id="PF01996">
    <property type="entry name" value="F420_ligase"/>
    <property type="match status" value="1"/>
</dbReference>
<name>A0A3B0UID7_9ZZZZ</name>
<gene>
    <name evidence="9" type="ORF">MNBD_CHLOROFLEXI01-5104</name>
</gene>
<dbReference type="GO" id="GO:0052619">
    <property type="term" value="F:coenzyme F420-1:gamma-L-glutamate ligase activity"/>
    <property type="evidence" value="ECO:0007669"/>
    <property type="project" value="UniProtKB-EC"/>
</dbReference>
<keyword evidence="5" id="KW-0630">Potassium</keyword>
<feature type="domain" description="Coenzyme F420:L-glutamate ligase-like" evidence="8">
    <location>
        <begin position="14"/>
        <end position="233"/>
    </location>
</feature>
<dbReference type="GO" id="GO:0005525">
    <property type="term" value="F:GTP binding"/>
    <property type="evidence" value="ECO:0007669"/>
    <property type="project" value="UniProtKB-KW"/>
</dbReference>
<evidence type="ECO:0000256" key="1">
    <source>
        <dbReference type="ARBA" id="ARBA00022598"/>
    </source>
</evidence>
<evidence type="ECO:0000313" key="9">
    <source>
        <dbReference type="EMBL" id="VAW30805.1"/>
    </source>
</evidence>
<evidence type="ECO:0000256" key="4">
    <source>
        <dbReference type="ARBA" id="ARBA00022842"/>
    </source>
</evidence>
<evidence type="ECO:0000256" key="2">
    <source>
        <dbReference type="ARBA" id="ARBA00022723"/>
    </source>
</evidence>
<keyword evidence="2" id="KW-0479">Metal-binding</keyword>
<evidence type="ECO:0000256" key="7">
    <source>
        <dbReference type="ARBA" id="ARBA00023211"/>
    </source>
</evidence>
<dbReference type="NCBIfam" id="NF009809">
    <property type="entry name" value="PRK13293.1"/>
    <property type="match status" value="1"/>
</dbReference>
<organism evidence="9">
    <name type="scientific">hydrothermal vent metagenome</name>
    <dbReference type="NCBI Taxonomy" id="652676"/>
    <lineage>
        <taxon>unclassified sequences</taxon>
        <taxon>metagenomes</taxon>
        <taxon>ecological metagenomes</taxon>
    </lineage>
</organism>
<dbReference type="Gene3D" id="3.90.1660.10">
    <property type="entry name" value="CofE-like domain"/>
    <property type="match status" value="1"/>
</dbReference>
<dbReference type="EMBL" id="UOEU01000088">
    <property type="protein sequence ID" value="VAW30805.1"/>
    <property type="molecule type" value="Genomic_DNA"/>
</dbReference>
<dbReference type="GO" id="GO:0052618">
    <property type="term" value="F:coenzyme F420-0:L-glutamate ligase activity"/>
    <property type="evidence" value="ECO:0007669"/>
    <property type="project" value="UniProtKB-EC"/>
</dbReference>
<keyword evidence="1 9" id="KW-0436">Ligase</keyword>
<dbReference type="SUPFAM" id="SSF144010">
    <property type="entry name" value="CofE-like"/>
    <property type="match status" value="1"/>
</dbReference>
<evidence type="ECO:0000256" key="5">
    <source>
        <dbReference type="ARBA" id="ARBA00022958"/>
    </source>
</evidence>